<dbReference type="PROSITE" id="PS50853">
    <property type="entry name" value="FN3"/>
    <property type="match status" value="1"/>
</dbReference>
<protein>
    <recommendedName>
        <fullName evidence="1">Fibronectin type-III domain-containing protein</fullName>
    </recommendedName>
</protein>
<sequence>MEKQEVLDTLKAATSYLNSLKLLNIGIEGAVKQIITSFEETELQIHDTFSNLKQNLLNILNKRETTLLNNAKQIKIEGLTPLEQCQNVILERIQTTNKLIEVGNSVLNGSGGKLESFTRSSSLLGALPEVPELKEVPFISFRYDPSSGMDLNEIFSHFGQIYSISPIQITELVEKPGAILVEWQSIENDDRSVDIQEFRLQRAFGDVTKERHLVLNFSDCYRGLDTQFLVKDLQINQLYSFRICCKWEGISEWSPWSLPQVFCTTLMPFSWRNHDDYFLSNENKIAKPLVDNPRVLYSDGSQFAVGYSIEFTLLEVDSSDAVIGLLCTYDTNSTSTLYSAGGNSFLINHKGKIFVDGGEKSTKLPDFYCGLKVCFTCELVNKEKVRVHIDANDKRVTYDWLMNQGSEISFGCQFFSSKWKIMIE</sequence>
<dbReference type="InterPro" id="IPR013783">
    <property type="entry name" value="Ig-like_fold"/>
</dbReference>
<evidence type="ECO:0000259" key="1">
    <source>
        <dbReference type="PROSITE" id="PS50853"/>
    </source>
</evidence>
<accession>A0ABQ9K238</accession>
<dbReference type="InterPro" id="IPR036116">
    <property type="entry name" value="FN3_sf"/>
</dbReference>
<organism evidence="2 3">
    <name type="scientific">Molorchus minor</name>
    <dbReference type="NCBI Taxonomy" id="1323400"/>
    <lineage>
        <taxon>Eukaryota</taxon>
        <taxon>Metazoa</taxon>
        <taxon>Ecdysozoa</taxon>
        <taxon>Arthropoda</taxon>
        <taxon>Hexapoda</taxon>
        <taxon>Insecta</taxon>
        <taxon>Pterygota</taxon>
        <taxon>Neoptera</taxon>
        <taxon>Endopterygota</taxon>
        <taxon>Coleoptera</taxon>
        <taxon>Polyphaga</taxon>
        <taxon>Cucujiformia</taxon>
        <taxon>Chrysomeloidea</taxon>
        <taxon>Cerambycidae</taxon>
        <taxon>Lamiinae</taxon>
        <taxon>Monochamini</taxon>
        <taxon>Molorchus</taxon>
    </lineage>
</organism>
<dbReference type="Gene3D" id="2.60.40.10">
    <property type="entry name" value="Immunoglobulins"/>
    <property type="match status" value="1"/>
</dbReference>
<dbReference type="SUPFAM" id="SSF49265">
    <property type="entry name" value="Fibronectin type III"/>
    <property type="match status" value="1"/>
</dbReference>
<name>A0ABQ9K238_9CUCU</name>
<dbReference type="InterPro" id="IPR003961">
    <property type="entry name" value="FN3_dom"/>
</dbReference>
<dbReference type="CDD" id="cd00063">
    <property type="entry name" value="FN3"/>
    <property type="match status" value="1"/>
</dbReference>
<proteinExistence type="predicted"/>
<comment type="caution">
    <text evidence="2">The sequence shown here is derived from an EMBL/GenBank/DDBJ whole genome shotgun (WGS) entry which is preliminary data.</text>
</comment>
<feature type="domain" description="Fibronectin type-III" evidence="1">
    <location>
        <begin position="163"/>
        <end position="268"/>
    </location>
</feature>
<dbReference type="Proteomes" id="UP001162164">
    <property type="component" value="Unassembled WGS sequence"/>
</dbReference>
<evidence type="ECO:0000313" key="2">
    <source>
        <dbReference type="EMBL" id="KAJ8984693.1"/>
    </source>
</evidence>
<dbReference type="EMBL" id="JAPWTJ010000028">
    <property type="protein sequence ID" value="KAJ8984693.1"/>
    <property type="molecule type" value="Genomic_DNA"/>
</dbReference>
<evidence type="ECO:0000313" key="3">
    <source>
        <dbReference type="Proteomes" id="UP001162164"/>
    </source>
</evidence>
<keyword evidence="3" id="KW-1185">Reference proteome</keyword>
<gene>
    <name evidence="2" type="ORF">NQ317_004952</name>
</gene>
<reference evidence="2" key="1">
    <citation type="journal article" date="2023" name="Insect Mol. Biol.">
        <title>Genome sequencing provides insights into the evolution of gene families encoding plant cell wall-degrading enzymes in longhorned beetles.</title>
        <authorList>
            <person name="Shin N.R."/>
            <person name="Okamura Y."/>
            <person name="Kirsch R."/>
            <person name="Pauchet Y."/>
        </authorList>
    </citation>
    <scope>NUCLEOTIDE SEQUENCE</scope>
    <source>
        <strain evidence="2">MMC_N1</strain>
    </source>
</reference>